<evidence type="ECO:0000259" key="3">
    <source>
        <dbReference type="Pfam" id="PF14067"/>
    </source>
</evidence>
<dbReference type="RefSeq" id="WP_343884282.1">
    <property type="nucleotide sequence ID" value="NZ_BAAAKI010000001.1"/>
</dbReference>
<dbReference type="EMBL" id="JBHSUA010000015">
    <property type="protein sequence ID" value="MFC6396723.1"/>
    <property type="molecule type" value="Genomic_DNA"/>
</dbReference>
<accession>A0ABW1X288</accession>
<feature type="transmembrane region" description="Helical" evidence="2">
    <location>
        <begin position="338"/>
        <end position="355"/>
    </location>
</feature>
<dbReference type="InterPro" id="IPR025902">
    <property type="entry name" value="LssY-like-C_dom"/>
</dbReference>
<keyword evidence="2" id="KW-1133">Transmembrane helix</keyword>
<feature type="region of interest" description="Disordered" evidence="1">
    <location>
        <begin position="1"/>
        <end position="20"/>
    </location>
</feature>
<feature type="transmembrane region" description="Helical" evidence="2">
    <location>
        <begin position="310"/>
        <end position="332"/>
    </location>
</feature>
<keyword evidence="2" id="KW-0472">Membrane</keyword>
<proteinExistence type="predicted"/>
<feature type="domain" description="LssY-like C-terminal" evidence="3">
    <location>
        <begin position="90"/>
        <end position="279"/>
    </location>
</feature>
<protein>
    <submittedName>
        <fullName evidence="4">LssY C-terminal domain-containing protein</fullName>
    </submittedName>
</protein>
<organism evidence="4 5">
    <name type="scientific">Luteococcus sanguinis</name>
    <dbReference type="NCBI Taxonomy" id="174038"/>
    <lineage>
        <taxon>Bacteria</taxon>
        <taxon>Bacillati</taxon>
        <taxon>Actinomycetota</taxon>
        <taxon>Actinomycetes</taxon>
        <taxon>Propionibacteriales</taxon>
        <taxon>Propionibacteriaceae</taxon>
        <taxon>Luteococcus</taxon>
    </lineage>
</organism>
<keyword evidence="5" id="KW-1185">Reference proteome</keyword>
<reference evidence="5" key="1">
    <citation type="journal article" date="2019" name="Int. J. Syst. Evol. Microbiol.">
        <title>The Global Catalogue of Microorganisms (GCM) 10K type strain sequencing project: providing services to taxonomists for standard genome sequencing and annotation.</title>
        <authorList>
            <consortium name="The Broad Institute Genomics Platform"/>
            <consortium name="The Broad Institute Genome Sequencing Center for Infectious Disease"/>
            <person name="Wu L."/>
            <person name="Ma J."/>
        </authorList>
    </citation>
    <scope>NUCLEOTIDE SEQUENCE [LARGE SCALE GENOMIC DNA]</scope>
    <source>
        <strain evidence="5">CGMCC 1.15277</strain>
    </source>
</reference>
<name>A0ABW1X288_9ACTN</name>
<feature type="transmembrane region" description="Helical" evidence="2">
    <location>
        <begin position="29"/>
        <end position="49"/>
    </location>
</feature>
<dbReference type="Proteomes" id="UP001596266">
    <property type="component" value="Unassembled WGS sequence"/>
</dbReference>
<dbReference type="Pfam" id="PF14067">
    <property type="entry name" value="LssY_C"/>
    <property type="match status" value="1"/>
</dbReference>
<feature type="transmembrane region" description="Helical" evidence="2">
    <location>
        <begin position="61"/>
        <end position="79"/>
    </location>
</feature>
<comment type="caution">
    <text evidence="4">The sequence shown here is derived from an EMBL/GenBank/DDBJ whole genome shotgun (WGS) entry which is preliminary data.</text>
</comment>
<keyword evidence="2" id="KW-0812">Transmembrane</keyword>
<gene>
    <name evidence="4" type="ORF">ACFP57_06945</name>
</gene>
<feature type="transmembrane region" description="Helical" evidence="2">
    <location>
        <begin position="362"/>
        <end position="382"/>
    </location>
</feature>
<evidence type="ECO:0000256" key="1">
    <source>
        <dbReference type="SAM" id="MobiDB-lite"/>
    </source>
</evidence>
<sequence length="425" mass="46668">MNARYPVPQEPPSYTERTRPARPRRRMPLFTLIATSATVGALGLAVWLAGLLVSRAFTGFSWWWLNLLLFWGVVAYLALPRLHQLVSTVYVPNYFIGRARTADGMLGDPINLALNGSEEDVCTALEAAGWTRADELTIGSGVGMVRSAVLRTSYPAAPVSGLYVFDRLQDFAYQQEVDGNPSQRHHVRFWKTPKGWLLPGGERVDWVAAATYDRAVGLSSFTFQITHKVDEDTDLERDYVVDTIRYADPSVTVDVIENFSTAYHSRNGGGDQVMTDGDLPVVQTSGVALRRHMPRPPQPKTIVDHHLPPVPLIFTGAMNLFSLVAAVGAIIFGQGHNLALVVLPMILTVLWWTVLARRRWAWVAMVGLLVATAIEALSQVGVDAGEVELLLASWNVLAVLAATAETVRQWVGGDADVDDDVTTPE</sequence>
<evidence type="ECO:0000313" key="4">
    <source>
        <dbReference type="EMBL" id="MFC6396723.1"/>
    </source>
</evidence>
<evidence type="ECO:0000256" key="2">
    <source>
        <dbReference type="SAM" id="Phobius"/>
    </source>
</evidence>
<evidence type="ECO:0000313" key="5">
    <source>
        <dbReference type="Proteomes" id="UP001596266"/>
    </source>
</evidence>